<comment type="subcellular location">
    <subcellularLocation>
        <location evidence="1">Cell membrane</location>
        <topology evidence="1">Multi-pass membrane protein</topology>
    </subcellularLocation>
</comment>
<comment type="similarity">
    <text evidence="2">Belongs to the UPF0718 family.</text>
</comment>
<keyword evidence="3" id="KW-1003">Cell membrane</keyword>
<evidence type="ECO:0000256" key="2">
    <source>
        <dbReference type="ARBA" id="ARBA00006386"/>
    </source>
</evidence>
<keyword evidence="4 7" id="KW-0812">Transmembrane</keyword>
<dbReference type="AlphaFoldDB" id="A0A1F4T5J1"/>
<dbReference type="InterPro" id="IPR005524">
    <property type="entry name" value="DUF318"/>
</dbReference>
<name>A0A1F4T5J1_UNCSA</name>
<organism evidence="8 9">
    <name type="scientific">candidate division WOR-1 bacterium RIFOXYC12_FULL_54_18</name>
    <dbReference type="NCBI Taxonomy" id="1802584"/>
    <lineage>
        <taxon>Bacteria</taxon>
        <taxon>Bacillati</taxon>
        <taxon>Saganbacteria</taxon>
    </lineage>
</organism>
<comment type="caution">
    <text evidence="8">The sequence shown here is derived from an EMBL/GenBank/DDBJ whole genome shotgun (WGS) entry which is preliminary data.</text>
</comment>
<reference evidence="8 9" key="1">
    <citation type="journal article" date="2016" name="Nat. Commun.">
        <title>Thousands of microbial genomes shed light on interconnected biogeochemical processes in an aquifer system.</title>
        <authorList>
            <person name="Anantharaman K."/>
            <person name="Brown C.T."/>
            <person name="Hug L.A."/>
            <person name="Sharon I."/>
            <person name="Castelle C.J."/>
            <person name="Probst A.J."/>
            <person name="Thomas B.C."/>
            <person name="Singh A."/>
            <person name="Wilkins M.J."/>
            <person name="Karaoz U."/>
            <person name="Brodie E.L."/>
            <person name="Williams K.H."/>
            <person name="Hubbard S.S."/>
            <person name="Banfield J.F."/>
        </authorList>
    </citation>
    <scope>NUCLEOTIDE SEQUENCE [LARGE SCALE GENOMIC DNA]</scope>
</reference>
<evidence type="ECO:0000313" key="8">
    <source>
        <dbReference type="EMBL" id="OGC28081.1"/>
    </source>
</evidence>
<evidence type="ECO:0000256" key="3">
    <source>
        <dbReference type="ARBA" id="ARBA00022475"/>
    </source>
</evidence>
<dbReference type="EMBL" id="MEUG01000001">
    <property type="protein sequence ID" value="OGC28081.1"/>
    <property type="molecule type" value="Genomic_DNA"/>
</dbReference>
<feature type="transmembrane region" description="Helical" evidence="7">
    <location>
        <begin position="9"/>
        <end position="29"/>
    </location>
</feature>
<dbReference type="Pfam" id="PF03773">
    <property type="entry name" value="ArsP_1"/>
    <property type="match status" value="1"/>
</dbReference>
<evidence type="ECO:0000313" key="9">
    <source>
        <dbReference type="Proteomes" id="UP000178602"/>
    </source>
</evidence>
<dbReference type="Proteomes" id="UP000178602">
    <property type="component" value="Unassembled WGS sequence"/>
</dbReference>
<evidence type="ECO:0000256" key="4">
    <source>
        <dbReference type="ARBA" id="ARBA00022692"/>
    </source>
</evidence>
<evidence type="ECO:0000256" key="7">
    <source>
        <dbReference type="SAM" id="Phobius"/>
    </source>
</evidence>
<evidence type="ECO:0000256" key="1">
    <source>
        <dbReference type="ARBA" id="ARBA00004651"/>
    </source>
</evidence>
<proteinExistence type="inferred from homology"/>
<keyword evidence="5 7" id="KW-1133">Transmembrane helix</keyword>
<evidence type="ECO:0000256" key="6">
    <source>
        <dbReference type="ARBA" id="ARBA00023136"/>
    </source>
</evidence>
<feature type="transmembrane region" description="Helical" evidence="7">
    <location>
        <begin position="82"/>
        <end position="103"/>
    </location>
</feature>
<protein>
    <recommendedName>
        <fullName evidence="10">Permease</fullName>
    </recommendedName>
</protein>
<dbReference type="GO" id="GO:0005886">
    <property type="term" value="C:plasma membrane"/>
    <property type="evidence" value="ECO:0007669"/>
    <property type="project" value="UniProtKB-SubCell"/>
</dbReference>
<sequence>MIGKNHLKAYFWTILFAIFIIGSLALSFDPGLKIYANFSEFFLEMITFLPLMFLLVGLFDVWIPKEKIEKHIGHGSGIGGTLWVILLATLQAGPLYGAFPVAYILSQKGASVRNIFIYLGVFSAMKIPMLTFEIGFLGLKFSILRTLFSLPIFITIGFIMERYLDKDYKVTT</sequence>
<feature type="transmembrane region" description="Helical" evidence="7">
    <location>
        <begin position="146"/>
        <end position="164"/>
    </location>
</feature>
<evidence type="ECO:0008006" key="10">
    <source>
        <dbReference type="Google" id="ProtNLM"/>
    </source>
</evidence>
<gene>
    <name evidence="8" type="ORF">A3K49_03695</name>
</gene>
<accession>A0A1F4T5J1</accession>
<keyword evidence="6 7" id="KW-0472">Membrane</keyword>
<feature type="transmembrane region" description="Helical" evidence="7">
    <location>
        <begin position="41"/>
        <end position="62"/>
    </location>
</feature>
<feature type="transmembrane region" description="Helical" evidence="7">
    <location>
        <begin position="115"/>
        <end position="139"/>
    </location>
</feature>
<evidence type="ECO:0000256" key="5">
    <source>
        <dbReference type="ARBA" id="ARBA00022989"/>
    </source>
</evidence>